<dbReference type="EMBL" id="JALDAY010000004">
    <property type="protein sequence ID" value="MCI3272091.1"/>
    <property type="molecule type" value="Genomic_DNA"/>
</dbReference>
<evidence type="ECO:0000313" key="1">
    <source>
        <dbReference type="EMBL" id="MCI3272091.1"/>
    </source>
</evidence>
<reference evidence="1" key="1">
    <citation type="submission" date="2022-03" db="EMBL/GenBank/DDBJ databases">
        <title>Streptomyces 7R015 and 7R016 isolated from Barleria lupulina in Thailand.</title>
        <authorList>
            <person name="Kanchanasin P."/>
            <person name="Phongsopitanun W."/>
            <person name="Tanasupawat S."/>
        </authorList>
    </citation>
    <scope>NUCLEOTIDE SEQUENCE</scope>
    <source>
        <strain evidence="1">7R015</strain>
    </source>
</reference>
<protein>
    <recommendedName>
        <fullName evidence="3">Type A2 lantipeptide</fullName>
    </recommendedName>
</protein>
<sequence length="74" mass="7165">MNSAPQLHTVEISDAELDTVAGGVSPSATVTAGSTALSSDALLAEVDSVKATALGALGGTLGVLPHEVGVHVSI</sequence>
<dbReference type="Proteomes" id="UP001165269">
    <property type="component" value="Unassembled WGS sequence"/>
</dbReference>
<name>A0ABS9Y4E7_9ACTN</name>
<gene>
    <name evidence="1" type="ORF">MQP27_13310</name>
</gene>
<evidence type="ECO:0008006" key="3">
    <source>
        <dbReference type="Google" id="ProtNLM"/>
    </source>
</evidence>
<proteinExistence type="predicted"/>
<comment type="caution">
    <text evidence="1">The sequence shown here is derived from an EMBL/GenBank/DDBJ whole genome shotgun (WGS) entry which is preliminary data.</text>
</comment>
<keyword evidence="2" id="KW-1185">Reference proteome</keyword>
<dbReference type="RefSeq" id="WP_242765264.1">
    <property type="nucleotide sequence ID" value="NZ_JALDAY010000004.1"/>
</dbReference>
<evidence type="ECO:0000313" key="2">
    <source>
        <dbReference type="Proteomes" id="UP001165269"/>
    </source>
</evidence>
<accession>A0ABS9Y4E7</accession>
<organism evidence="1 2">
    <name type="scientific">Streptomyces cylindrosporus</name>
    <dbReference type="NCBI Taxonomy" id="2927583"/>
    <lineage>
        <taxon>Bacteria</taxon>
        <taxon>Bacillati</taxon>
        <taxon>Actinomycetota</taxon>
        <taxon>Actinomycetes</taxon>
        <taxon>Kitasatosporales</taxon>
        <taxon>Streptomycetaceae</taxon>
        <taxon>Streptomyces</taxon>
    </lineage>
</organism>